<dbReference type="InterPro" id="IPR009056">
    <property type="entry name" value="Cyt_c-like_dom"/>
</dbReference>
<keyword evidence="9 16" id="KW-1133">Transmembrane helix</keyword>
<keyword evidence="12 16" id="KW-0472">Membrane</keyword>
<evidence type="ECO:0000256" key="9">
    <source>
        <dbReference type="ARBA" id="ARBA00022989"/>
    </source>
</evidence>
<dbReference type="PROSITE" id="PS50857">
    <property type="entry name" value="COX2_CUA"/>
    <property type="match status" value="1"/>
</dbReference>
<evidence type="ECO:0000313" key="19">
    <source>
        <dbReference type="EMBL" id="QDV75305.1"/>
    </source>
</evidence>
<dbReference type="InterPro" id="IPR034236">
    <property type="entry name" value="CuRO_CcO_Caa3_II"/>
</dbReference>
<dbReference type="EMBL" id="CP036349">
    <property type="protein sequence ID" value="QDV75305.1"/>
    <property type="molecule type" value="Genomic_DNA"/>
</dbReference>
<dbReference type="Pfam" id="PF00116">
    <property type="entry name" value="COX2"/>
    <property type="match status" value="1"/>
</dbReference>
<evidence type="ECO:0000256" key="12">
    <source>
        <dbReference type="ARBA" id="ARBA00023136"/>
    </source>
</evidence>
<sequence>MIMRAAIQSLGPMTDRLRRATCRWGRSSIARLVLPAVVVCGGCQGPQSALSPAGEGAEQIAALFWAMAIGAGMIWLIVIGLAVYVLRIAPYPHDTRSSRQWVIGGGVVVPTLLLTILLMFGLAILPALVRPAPGGSLHVEAVGVRWWWRIIYPTPDGGSFELANEVRLPAGEPVQFDLRSADVIHGFWIPSLGGKVDMIPGRQTRLTLWPTTVGTYRGVCAEYCGASHAKMAFDVVVMPRAEFDTWLRQQAQDAVDPSGSEARRGSEVFLKSGCGACHSVRGTPADGSIAPDLTHLGSRRSLAAGSLENSPDNLRRWITDPQSIKPMAVMPGFHTLSDADLASLIAYLQGLE</sequence>
<dbReference type="GO" id="GO:0016491">
    <property type="term" value="F:oxidoreductase activity"/>
    <property type="evidence" value="ECO:0007669"/>
    <property type="project" value="UniProtKB-KW"/>
</dbReference>
<evidence type="ECO:0000259" key="17">
    <source>
        <dbReference type="PROSITE" id="PS50857"/>
    </source>
</evidence>
<keyword evidence="3" id="KW-0813">Transport</keyword>
<dbReference type="PROSITE" id="PS00078">
    <property type="entry name" value="COX2"/>
    <property type="match status" value="1"/>
</dbReference>
<dbReference type="SUPFAM" id="SSF46626">
    <property type="entry name" value="Cytochrome c"/>
    <property type="match status" value="1"/>
</dbReference>
<name>A0A518KC04_9BACT</name>
<feature type="transmembrane region" description="Helical" evidence="16">
    <location>
        <begin position="63"/>
        <end position="89"/>
    </location>
</feature>
<keyword evidence="7 15" id="KW-0479">Metal-binding</keyword>
<dbReference type="CDD" id="cd04213">
    <property type="entry name" value="CuRO_CcO_Caa3_II"/>
    <property type="match status" value="1"/>
</dbReference>
<keyword evidence="11" id="KW-0186">Copper</keyword>
<evidence type="ECO:0000256" key="14">
    <source>
        <dbReference type="ARBA" id="ARBA00031399"/>
    </source>
</evidence>
<dbReference type="SUPFAM" id="SSF49503">
    <property type="entry name" value="Cupredoxins"/>
    <property type="match status" value="1"/>
</dbReference>
<proteinExistence type="inferred from homology"/>
<dbReference type="PANTHER" id="PTHR22888:SF9">
    <property type="entry name" value="CYTOCHROME C OXIDASE SUBUNIT 2"/>
    <property type="match status" value="1"/>
</dbReference>
<comment type="subcellular location">
    <subcellularLocation>
        <location evidence="1">Membrane</location>
        <topology evidence="1">Multi-pass membrane protein</topology>
    </subcellularLocation>
</comment>
<evidence type="ECO:0000256" key="10">
    <source>
        <dbReference type="ARBA" id="ARBA00023004"/>
    </source>
</evidence>
<evidence type="ECO:0000259" key="18">
    <source>
        <dbReference type="PROSITE" id="PS51007"/>
    </source>
</evidence>
<dbReference type="Gene3D" id="2.60.40.420">
    <property type="entry name" value="Cupredoxins - blue copper proteins"/>
    <property type="match status" value="1"/>
</dbReference>
<protein>
    <recommendedName>
        <fullName evidence="14">Cytochrome aa3 subunit 2</fullName>
    </recommendedName>
</protein>
<evidence type="ECO:0000256" key="8">
    <source>
        <dbReference type="ARBA" id="ARBA00022982"/>
    </source>
</evidence>
<dbReference type="GO" id="GO:0016020">
    <property type="term" value="C:membrane"/>
    <property type="evidence" value="ECO:0007669"/>
    <property type="project" value="UniProtKB-SubCell"/>
</dbReference>
<evidence type="ECO:0000256" key="11">
    <source>
        <dbReference type="ARBA" id="ARBA00023008"/>
    </source>
</evidence>
<keyword evidence="4 15" id="KW-0349">Heme</keyword>
<gene>
    <name evidence="19" type="primary">ctaC_1</name>
    <name evidence="19" type="ORF">Spa11_35190</name>
</gene>
<evidence type="ECO:0000256" key="7">
    <source>
        <dbReference type="ARBA" id="ARBA00022723"/>
    </source>
</evidence>
<evidence type="ECO:0000256" key="2">
    <source>
        <dbReference type="ARBA" id="ARBA00007866"/>
    </source>
</evidence>
<evidence type="ECO:0000256" key="13">
    <source>
        <dbReference type="ARBA" id="ARBA00024688"/>
    </source>
</evidence>
<dbReference type="InterPro" id="IPR008972">
    <property type="entry name" value="Cupredoxin"/>
</dbReference>
<evidence type="ECO:0000313" key="20">
    <source>
        <dbReference type="Proteomes" id="UP000316426"/>
    </source>
</evidence>
<evidence type="ECO:0000256" key="6">
    <source>
        <dbReference type="ARBA" id="ARBA00022692"/>
    </source>
</evidence>
<comment type="function">
    <text evidence="13">Subunits I and II form the functional core of the enzyme complex. Electrons originating in cytochrome c are transferred via heme a and Cu(A) to the binuclear center formed by heme a3 and Cu(B).</text>
</comment>
<evidence type="ECO:0000256" key="4">
    <source>
        <dbReference type="ARBA" id="ARBA00022617"/>
    </source>
</evidence>
<evidence type="ECO:0000256" key="1">
    <source>
        <dbReference type="ARBA" id="ARBA00004141"/>
    </source>
</evidence>
<dbReference type="GO" id="GO:0005507">
    <property type="term" value="F:copper ion binding"/>
    <property type="evidence" value="ECO:0007669"/>
    <property type="project" value="InterPro"/>
</dbReference>
<keyword evidence="19" id="KW-0560">Oxidoreductase</keyword>
<keyword evidence="5" id="KW-0679">Respiratory chain</keyword>
<dbReference type="Pfam" id="PF00034">
    <property type="entry name" value="Cytochrom_C"/>
    <property type="match status" value="1"/>
</dbReference>
<dbReference type="GO" id="GO:0042773">
    <property type="term" value="P:ATP synthesis coupled electron transport"/>
    <property type="evidence" value="ECO:0007669"/>
    <property type="project" value="TreeGrafter"/>
</dbReference>
<dbReference type="PANTHER" id="PTHR22888">
    <property type="entry name" value="CYTOCHROME C OXIDASE, SUBUNIT II"/>
    <property type="match status" value="1"/>
</dbReference>
<keyword evidence="20" id="KW-1185">Reference proteome</keyword>
<dbReference type="NCBIfam" id="TIGR02866">
    <property type="entry name" value="CoxB"/>
    <property type="match status" value="1"/>
</dbReference>
<dbReference type="GO" id="GO:0004129">
    <property type="term" value="F:cytochrome-c oxidase activity"/>
    <property type="evidence" value="ECO:0007669"/>
    <property type="project" value="InterPro"/>
</dbReference>
<dbReference type="PROSITE" id="PS51007">
    <property type="entry name" value="CYTC"/>
    <property type="match status" value="1"/>
</dbReference>
<dbReference type="InterPro" id="IPR045187">
    <property type="entry name" value="CcO_II"/>
</dbReference>
<organism evidence="19 20">
    <name type="scientific">Botrimarina mediterranea</name>
    <dbReference type="NCBI Taxonomy" id="2528022"/>
    <lineage>
        <taxon>Bacteria</taxon>
        <taxon>Pseudomonadati</taxon>
        <taxon>Planctomycetota</taxon>
        <taxon>Planctomycetia</taxon>
        <taxon>Pirellulales</taxon>
        <taxon>Lacipirellulaceae</taxon>
        <taxon>Botrimarina</taxon>
    </lineage>
</organism>
<keyword evidence="8" id="KW-0249">Electron transport</keyword>
<dbReference type="InterPro" id="IPR036909">
    <property type="entry name" value="Cyt_c-like_dom_sf"/>
</dbReference>
<keyword evidence="10 15" id="KW-0408">Iron</keyword>
<feature type="domain" description="Cytochrome c" evidence="18">
    <location>
        <begin position="260"/>
        <end position="352"/>
    </location>
</feature>
<evidence type="ECO:0000256" key="16">
    <source>
        <dbReference type="SAM" id="Phobius"/>
    </source>
</evidence>
<dbReference type="Proteomes" id="UP000316426">
    <property type="component" value="Chromosome"/>
</dbReference>
<dbReference type="GO" id="GO:0020037">
    <property type="term" value="F:heme binding"/>
    <property type="evidence" value="ECO:0007669"/>
    <property type="project" value="InterPro"/>
</dbReference>
<dbReference type="InterPro" id="IPR002429">
    <property type="entry name" value="CcO_II-like_C"/>
</dbReference>
<dbReference type="KEGG" id="bmei:Spa11_35190"/>
<comment type="similarity">
    <text evidence="2">Belongs to the cytochrome c oxidase subunit 2 family.</text>
</comment>
<evidence type="ECO:0000256" key="15">
    <source>
        <dbReference type="PROSITE-ProRule" id="PRU00433"/>
    </source>
</evidence>
<accession>A0A518KC04</accession>
<reference evidence="19 20" key="1">
    <citation type="submission" date="2019-02" db="EMBL/GenBank/DDBJ databases">
        <title>Deep-cultivation of Planctomycetes and their phenomic and genomic characterization uncovers novel biology.</title>
        <authorList>
            <person name="Wiegand S."/>
            <person name="Jogler M."/>
            <person name="Boedeker C."/>
            <person name="Pinto D."/>
            <person name="Vollmers J."/>
            <person name="Rivas-Marin E."/>
            <person name="Kohn T."/>
            <person name="Peeters S.H."/>
            <person name="Heuer A."/>
            <person name="Rast P."/>
            <person name="Oberbeckmann S."/>
            <person name="Bunk B."/>
            <person name="Jeske O."/>
            <person name="Meyerdierks A."/>
            <person name="Storesund J.E."/>
            <person name="Kallscheuer N."/>
            <person name="Luecker S."/>
            <person name="Lage O.M."/>
            <person name="Pohl T."/>
            <person name="Merkel B.J."/>
            <person name="Hornburger P."/>
            <person name="Mueller R.-W."/>
            <person name="Bruemmer F."/>
            <person name="Labrenz M."/>
            <person name="Spormann A.M."/>
            <person name="Op den Camp H."/>
            <person name="Overmann J."/>
            <person name="Amann R."/>
            <person name="Jetten M.S.M."/>
            <person name="Mascher T."/>
            <person name="Medema M.H."/>
            <person name="Devos D.P."/>
            <person name="Kaster A.-K."/>
            <person name="Ovreas L."/>
            <person name="Rohde M."/>
            <person name="Galperin M.Y."/>
            <person name="Jogler C."/>
        </authorList>
    </citation>
    <scope>NUCLEOTIDE SEQUENCE [LARGE SCALE GENOMIC DNA]</scope>
    <source>
        <strain evidence="19 20">Spa11</strain>
    </source>
</reference>
<dbReference type="InterPro" id="IPR014222">
    <property type="entry name" value="Cyt_c_oxidase_su2"/>
</dbReference>
<feature type="transmembrane region" description="Helical" evidence="16">
    <location>
        <begin position="101"/>
        <end position="129"/>
    </location>
</feature>
<keyword evidence="6 16" id="KW-0812">Transmembrane</keyword>
<feature type="domain" description="Cytochrome oxidase subunit II copper A binding" evidence="17">
    <location>
        <begin position="134"/>
        <end position="249"/>
    </location>
</feature>
<dbReference type="InterPro" id="IPR001505">
    <property type="entry name" value="Copper_CuA"/>
</dbReference>
<evidence type="ECO:0000256" key="3">
    <source>
        <dbReference type="ARBA" id="ARBA00022448"/>
    </source>
</evidence>
<dbReference type="AlphaFoldDB" id="A0A518KC04"/>
<evidence type="ECO:0000256" key="5">
    <source>
        <dbReference type="ARBA" id="ARBA00022660"/>
    </source>
</evidence>